<accession>A0ABY7FU33</accession>
<proteinExistence type="predicted"/>
<evidence type="ECO:0000256" key="1">
    <source>
        <dbReference type="SAM" id="MobiDB-lite"/>
    </source>
</evidence>
<feature type="region of interest" description="Disordered" evidence="1">
    <location>
        <begin position="1"/>
        <end position="23"/>
    </location>
</feature>
<gene>
    <name evidence="2" type="ORF">MAR_038007</name>
</gene>
<organism evidence="2 3">
    <name type="scientific">Mya arenaria</name>
    <name type="common">Soft-shell clam</name>
    <dbReference type="NCBI Taxonomy" id="6604"/>
    <lineage>
        <taxon>Eukaryota</taxon>
        <taxon>Metazoa</taxon>
        <taxon>Spiralia</taxon>
        <taxon>Lophotrochozoa</taxon>
        <taxon>Mollusca</taxon>
        <taxon>Bivalvia</taxon>
        <taxon>Autobranchia</taxon>
        <taxon>Heteroconchia</taxon>
        <taxon>Euheterodonta</taxon>
        <taxon>Imparidentia</taxon>
        <taxon>Neoheterodontei</taxon>
        <taxon>Myida</taxon>
        <taxon>Myoidea</taxon>
        <taxon>Myidae</taxon>
        <taxon>Mya</taxon>
    </lineage>
</organism>
<evidence type="ECO:0000313" key="3">
    <source>
        <dbReference type="Proteomes" id="UP001164746"/>
    </source>
</evidence>
<protein>
    <recommendedName>
        <fullName evidence="4">NACHT domain-containing protein</fullName>
    </recommendedName>
</protein>
<dbReference type="PANTHER" id="PTHR46844:SF1">
    <property type="entry name" value="SLR5058 PROTEIN"/>
    <property type="match status" value="1"/>
</dbReference>
<dbReference type="SUPFAM" id="SSF52047">
    <property type="entry name" value="RNI-like"/>
    <property type="match status" value="1"/>
</dbReference>
<evidence type="ECO:0000313" key="2">
    <source>
        <dbReference type="EMBL" id="WAR24338.1"/>
    </source>
</evidence>
<keyword evidence="3" id="KW-1185">Reference proteome</keyword>
<dbReference type="Gene3D" id="3.40.50.300">
    <property type="entry name" value="P-loop containing nucleotide triphosphate hydrolases"/>
    <property type="match status" value="1"/>
</dbReference>
<reference evidence="2" key="1">
    <citation type="submission" date="2022-11" db="EMBL/GenBank/DDBJ databases">
        <title>Centuries of genome instability and evolution in soft-shell clam transmissible cancer (bioRxiv).</title>
        <authorList>
            <person name="Hart S.F.M."/>
            <person name="Yonemitsu M.A."/>
            <person name="Giersch R.M."/>
            <person name="Beal B.F."/>
            <person name="Arriagada G."/>
            <person name="Davis B.W."/>
            <person name="Ostrander E.A."/>
            <person name="Goff S.P."/>
            <person name="Metzger M.J."/>
        </authorList>
    </citation>
    <scope>NUCLEOTIDE SEQUENCE</scope>
    <source>
        <strain evidence="2">MELC-2E11</strain>
        <tissue evidence="2">Siphon/mantle</tissue>
    </source>
</reference>
<dbReference type="Gene3D" id="3.80.10.10">
    <property type="entry name" value="Ribonuclease Inhibitor"/>
    <property type="match status" value="1"/>
</dbReference>
<dbReference type="InterPro" id="IPR027417">
    <property type="entry name" value="P-loop_NTPase"/>
</dbReference>
<name>A0ABY7FU33_MYAAR</name>
<dbReference type="PANTHER" id="PTHR46844">
    <property type="entry name" value="SLR5058 PROTEIN"/>
    <property type="match status" value="1"/>
</dbReference>
<dbReference type="EMBL" id="CP111024">
    <property type="protein sequence ID" value="WAR24338.1"/>
    <property type="molecule type" value="Genomic_DNA"/>
</dbReference>
<evidence type="ECO:0008006" key="4">
    <source>
        <dbReference type="Google" id="ProtNLM"/>
    </source>
</evidence>
<sequence>MASKITDAASTDEDHRHLDSGIDNIDDNSRVQLSIQSTIQTQADELGYRQNGGCERLDEQPFNFERVGRSAVEAVEYTCRVQAEEIEEKTQSLIDEINETGVTNLETLQNEGLCLLDDLKTCSFIERQKIKDLGSAVQGDPTMNQHALEEFKRDLVDFYYVKHSELPISPLIKQKSSKLLDFYVLPTMKRRLCNQISGSNINAFENIDQIADILLDEDKPTQELTVVSARSGVGKTAFCKFIAIAWCTFYKVLDSSEESQYCRDIIRENLQFLNKTYDIVFYVNLNEVRNDGGDYFIENVIEKSIIRRLKGNYDRKILEAVMKMNCLILFDGLENWPYQDLPEFEKERPTCTLAFTARPWAISRFNLHDVSDVNFVHMEGLNENSSGLFIDKLIQCLNEKYEGRKNPNDFVAILQGHRNADLVHGDPSDTSSVTSIPLIIMHLVCLWYDGQPLGESKCQTYCNMINLLFARSNKAKHATSSVQKKGHLPSCFDNCQSCLENMDAMFSLAELAFKALFAGNKENRYVFRGSFIPKKPKSFERLALDIGIISKEVLSPTAYSSQETYSFFHVSYQEMLCALHLATMNSDEFKHFVQNFRMDNFADALDFTEIFVFLCGMNDTRAANFAESFSDLINRMLPKSIFHEVDFVLCEKIKFVQDIICKGYVESVRNGTTKSELVLRHFSDSGKMSLDSAHYLLDKKNTISSLFLLQAQCNEKQIASVVKRNKHSLGFLYMYTGNSEADECVALKKVIMELKNSNLHTLRIARSVLSVELNLANLETFCIERSVFHALPFCSKLKHFSVDNCSMIQTNQKGLLHTDQRPSTETLDLSKLVYLQSLHINDLRLITESKKTPKSGNKEKTFWPNPKRSYSDSSYASNASKTLSRPLIVLPKQNEMKRLNVSSLSMPAHLDLSTYNLEYLTVKCCPDIVEMAVNAKYLIEIDISGDISLDITFAFTAKLEILRLRNVYILKTDVSGSGTLDLSRCHSLKEVSLTHVRFEGNFDVSRCPRLKKLKLDNVIFNGFVVGMNILEMVSCKVISQCNQVISEVTRSKPESLEECTLHCTELLNDASVPMLVGMLPSMINLKRLNLSNMRFPDVINKLSVPENVTSITFERISMSSFTLYALTSSVESVYQRQSINLTKCDIIHNVNIYQRPEQQNAQRKSLQRTQSVRQDMTKEFTLSRSKMNASDMYKLVSDLTKCVFPVKCLIDRCTVIPGEEVLPLNGMESKRYRTTPFRLTITNTDIENGRINSLFALLVLLPGSLHVQVRNCKVLGSDSHKRGPDLTNATVPSNTVKEVSIFEASLSDTFLISLIASSTNAVGKISLQIDSCKILPIEESEQSTRIETIQFRSKFPEDDSTRVSDYLCVTIVETIVPKDALYQVLMLLKNSYRDVQFVAKNCDIIPSIDVQSALTHLNETGKFEMECCDVVDN</sequence>
<dbReference type="Proteomes" id="UP001164746">
    <property type="component" value="Chromosome 13"/>
</dbReference>
<dbReference type="InterPro" id="IPR032675">
    <property type="entry name" value="LRR_dom_sf"/>
</dbReference>